<feature type="transmembrane region" description="Helical" evidence="1">
    <location>
        <begin position="361"/>
        <end position="383"/>
    </location>
</feature>
<reference evidence="3 4" key="1">
    <citation type="submission" date="2019-06" db="EMBL/GenBank/DDBJ databases">
        <title>Rhizobium sp. CL12 isolated from roots of soybean.</title>
        <authorList>
            <person name="Wang C."/>
        </authorList>
    </citation>
    <scope>NUCLEOTIDE SEQUENCE [LARGE SCALE GENOMIC DNA]</scope>
    <source>
        <strain evidence="3 4">CL12</strain>
    </source>
</reference>
<name>A0A504U8Q7_9HYPH</name>
<feature type="domain" description="DUF6798" evidence="2">
    <location>
        <begin position="436"/>
        <end position="495"/>
    </location>
</feature>
<feature type="transmembrane region" description="Helical" evidence="1">
    <location>
        <begin position="212"/>
        <end position="235"/>
    </location>
</feature>
<dbReference type="EMBL" id="VFYP01000002">
    <property type="protein sequence ID" value="TPP06985.1"/>
    <property type="molecule type" value="Genomic_DNA"/>
</dbReference>
<feature type="transmembrane region" description="Helical" evidence="1">
    <location>
        <begin position="87"/>
        <end position="109"/>
    </location>
</feature>
<gene>
    <name evidence="3" type="ORF">FJQ55_15070</name>
</gene>
<feature type="transmembrane region" description="Helical" evidence="1">
    <location>
        <begin position="255"/>
        <end position="282"/>
    </location>
</feature>
<proteinExistence type="predicted"/>
<evidence type="ECO:0000259" key="2">
    <source>
        <dbReference type="Pfam" id="PF20604"/>
    </source>
</evidence>
<feature type="transmembrane region" description="Helical" evidence="1">
    <location>
        <begin position="403"/>
        <end position="421"/>
    </location>
</feature>
<dbReference type="Proteomes" id="UP000316429">
    <property type="component" value="Unassembled WGS sequence"/>
</dbReference>
<evidence type="ECO:0000256" key="1">
    <source>
        <dbReference type="SAM" id="Phobius"/>
    </source>
</evidence>
<evidence type="ECO:0000313" key="4">
    <source>
        <dbReference type="Proteomes" id="UP000316429"/>
    </source>
</evidence>
<feature type="transmembrane region" description="Helical" evidence="1">
    <location>
        <begin position="326"/>
        <end position="349"/>
    </location>
</feature>
<organism evidence="3 4">
    <name type="scientific">Rhizobium glycinendophyticum</name>
    <dbReference type="NCBI Taxonomy" id="2589807"/>
    <lineage>
        <taxon>Bacteria</taxon>
        <taxon>Pseudomonadati</taxon>
        <taxon>Pseudomonadota</taxon>
        <taxon>Alphaproteobacteria</taxon>
        <taxon>Hyphomicrobiales</taxon>
        <taxon>Rhizobiaceae</taxon>
        <taxon>Rhizobium/Agrobacterium group</taxon>
        <taxon>Rhizobium</taxon>
    </lineage>
</organism>
<sequence length="540" mass="59597">MNALSQRLSQVLDLPHWLLIAAATVISFLYSGYSPIFNNNIYHVPILLKSYDLPQFSDDAFIQSLRNFSSGFWLLFAGAGHVVGVKLFLALSLIITHLAFFIAALHLAGSIGLKETRARNLFLLLLCFSPWVYGYTAGGGGILLNYFTHSELANASLLMGLSFALRRRYGAAAVAACLTFFLNAFMAIWMVPPLALLTGYQLLTGRITLRRLLVPAAIGLVVGSPLLFVPLHNILQNPEIGGANPFSYRQYLWDFFPFHFFLWSLPPRQLAVTGVQIVVLLLSIRLMGASSRAVLMLALGMLSVLGLGVLAPLVTDSRFILNLHLIRSFVMIAMLLAISLAIVASGWILDPARPMQKTFGLGLAVALMAGKVGVLIALALFLLDLWKIPPALKLPLERRTVRVYVSCLLAFCLVLGLVANGQRQWAYEQDRATQEAWEKVGRWANAATPTDAVFQVPAEASLGFSLTSERQLWFDGKYGAAVMWSPSYYPIWKERHSVPLARSLLDRKSVGIDFLAMPCDANLTEVPVHREEGICVYQLT</sequence>
<protein>
    <recommendedName>
        <fullName evidence="2">DUF6798 domain-containing protein</fullName>
    </recommendedName>
</protein>
<keyword evidence="1" id="KW-1133">Transmembrane helix</keyword>
<dbReference type="InterPro" id="IPR046477">
    <property type="entry name" value="DUF6798"/>
</dbReference>
<feature type="transmembrane region" description="Helical" evidence="1">
    <location>
        <begin position="12"/>
        <end position="33"/>
    </location>
</feature>
<feature type="transmembrane region" description="Helical" evidence="1">
    <location>
        <begin position="168"/>
        <end position="191"/>
    </location>
</feature>
<keyword evidence="1" id="KW-0472">Membrane</keyword>
<dbReference type="Pfam" id="PF20604">
    <property type="entry name" value="DUF6798"/>
    <property type="match status" value="1"/>
</dbReference>
<feature type="transmembrane region" description="Helical" evidence="1">
    <location>
        <begin position="294"/>
        <end position="314"/>
    </location>
</feature>
<dbReference type="OrthoDB" id="596458at2"/>
<evidence type="ECO:0000313" key="3">
    <source>
        <dbReference type="EMBL" id="TPP06985.1"/>
    </source>
</evidence>
<keyword evidence="1" id="KW-0812">Transmembrane</keyword>
<keyword evidence="4" id="KW-1185">Reference proteome</keyword>
<dbReference type="AlphaFoldDB" id="A0A504U8Q7"/>
<dbReference type="RefSeq" id="WP_140829432.1">
    <property type="nucleotide sequence ID" value="NZ_VFYP01000002.1"/>
</dbReference>
<comment type="caution">
    <text evidence="3">The sequence shown here is derived from an EMBL/GenBank/DDBJ whole genome shotgun (WGS) entry which is preliminary data.</text>
</comment>
<feature type="transmembrane region" description="Helical" evidence="1">
    <location>
        <begin position="121"/>
        <end position="148"/>
    </location>
</feature>
<accession>A0A504U8Q7</accession>